<dbReference type="Gene3D" id="3.30.559.10">
    <property type="entry name" value="Chloramphenicol acetyltransferase-like domain"/>
    <property type="match status" value="2"/>
</dbReference>
<comment type="similarity">
    <text evidence="1">Belongs to the plant acyltransferase family.</text>
</comment>
<dbReference type="OrthoDB" id="1483986at2759"/>
<dbReference type="PANTHER" id="PTHR31147">
    <property type="entry name" value="ACYL TRANSFERASE 4"/>
    <property type="match status" value="1"/>
</dbReference>
<dbReference type="RefSeq" id="XP_022148635.1">
    <property type="nucleotide sequence ID" value="XM_022292943.1"/>
</dbReference>
<keyword evidence="2" id="KW-0808">Transferase</keyword>
<dbReference type="InterPro" id="IPR023213">
    <property type="entry name" value="CAT-like_dom_sf"/>
</dbReference>
<dbReference type="Proteomes" id="UP000504603">
    <property type="component" value="Unplaced"/>
</dbReference>
<name>A0A6J1D3F7_MOMCH</name>
<evidence type="ECO:0000313" key="3">
    <source>
        <dbReference type="Proteomes" id="UP000504603"/>
    </source>
</evidence>
<dbReference type="AlphaFoldDB" id="A0A6J1D3F7"/>
<dbReference type="GO" id="GO:0016740">
    <property type="term" value="F:transferase activity"/>
    <property type="evidence" value="ECO:0007669"/>
    <property type="project" value="UniProtKB-KW"/>
</dbReference>
<protein>
    <submittedName>
        <fullName evidence="4">Benzyl alcohol O-benzoyltransferase-like</fullName>
    </submittedName>
</protein>
<dbReference type="Pfam" id="PF02458">
    <property type="entry name" value="Transferase"/>
    <property type="match status" value="1"/>
</dbReference>
<dbReference type="InterPro" id="IPR050898">
    <property type="entry name" value="Plant_acyltransferase"/>
</dbReference>
<evidence type="ECO:0000256" key="2">
    <source>
        <dbReference type="ARBA" id="ARBA00022679"/>
    </source>
</evidence>
<organism evidence="3 4">
    <name type="scientific">Momordica charantia</name>
    <name type="common">Bitter gourd</name>
    <name type="synonym">Balsam pear</name>
    <dbReference type="NCBI Taxonomy" id="3673"/>
    <lineage>
        <taxon>Eukaryota</taxon>
        <taxon>Viridiplantae</taxon>
        <taxon>Streptophyta</taxon>
        <taxon>Embryophyta</taxon>
        <taxon>Tracheophyta</taxon>
        <taxon>Spermatophyta</taxon>
        <taxon>Magnoliopsida</taxon>
        <taxon>eudicotyledons</taxon>
        <taxon>Gunneridae</taxon>
        <taxon>Pentapetalae</taxon>
        <taxon>rosids</taxon>
        <taxon>fabids</taxon>
        <taxon>Cucurbitales</taxon>
        <taxon>Cucurbitaceae</taxon>
        <taxon>Momordiceae</taxon>
        <taxon>Momordica</taxon>
    </lineage>
</organism>
<reference evidence="4" key="1">
    <citation type="submission" date="2025-08" db="UniProtKB">
        <authorList>
            <consortium name="RefSeq"/>
        </authorList>
    </citation>
    <scope>IDENTIFICATION</scope>
    <source>
        <strain evidence="4">OHB3-1</strain>
    </source>
</reference>
<sequence>MAILLSTICLAFKVRRGRSELVVPAKPKPTPYEFKQLSDIDDQEGLRFLLPIIQFYKHNPNMEGSDPAKVIKEAIAEMLVFYYPFAGKKLFVECTGEGILFIEADVTFEQFGDTPRPPFPCLEELLCDVPNHGGILNCPLLLVQVTRLKCGGFIFALRLNHTMSDASGIAQVMTAVAEIARGASTPSILPVWQRALLNARDPPAPTFPRHEYPKITAGAAAPLADVSHRSFIFGPADISAVRKTLPLHLRRQCSAFDILWRLRTKALRTNPEQQVRILCPVDARSKFNDPPLPSGYYGNAIAFAAAATTAGELCRNPVAFAADLVRRAKAEVTAEYMKSAADLMAMNGRPGFDVGGGAFVVSDVRRAGFENVDFGWGAAAYGGPAEAGHNGTLGVASFFGTLKNKNGENGIVVPLVLPAAAMERFVVEIGVLLKVEEDGNQKGKSISAL</sequence>
<keyword evidence="3" id="KW-1185">Reference proteome</keyword>
<evidence type="ECO:0000256" key="1">
    <source>
        <dbReference type="ARBA" id="ARBA00009861"/>
    </source>
</evidence>
<proteinExistence type="inferred from homology"/>
<dbReference type="KEGG" id="mcha:111017247"/>
<accession>A0A6J1D3F7</accession>
<dbReference type="GeneID" id="111017247"/>
<dbReference type="PANTHER" id="PTHR31147:SF66">
    <property type="entry name" value="OS05G0315700 PROTEIN"/>
    <property type="match status" value="1"/>
</dbReference>
<evidence type="ECO:0000313" key="4">
    <source>
        <dbReference type="RefSeq" id="XP_022148635.1"/>
    </source>
</evidence>
<gene>
    <name evidence="4" type="primary">LOC111017247</name>
</gene>